<name>A0A0D0CTI7_9AGAR</name>
<dbReference type="InterPro" id="IPR011009">
    <property type="entry name" value="Kinase-like_dom_sf"/>
</dbReference>
<keyword evidence="3" id="KW-1185">Reference proteome</keyword>
<dbReference type="GO" id="GO:0005524">
    <property type="term" value="F:ATP binding"/>
    <property type="evidence" value="ECO:0007669"/>
    <property type="project" value="InterPro"/>
</dbReference>
<dbReference type="GO" id="GO:0004672">
    <property type="term" value="F:protein kinase activity"/>
    <property type="evidence" value="ECO:0007669"/>
    <property type="project" value="InterPro"/>
</dbReference>
<protein>
    <recommendedName>
        <fullName evidence="1">Protein kinase domain-containing protein</fullName>
    </recommendedName>
</protein>
<dbReference type="Proteomes" id="UP000053593">
    <property type="component" value="Unassembled WGS sequence"/>
</dbReference>
<feature type="non-terminal residue" evidence="2">
    <location>
        <position position="1"/>
    </location>
</feature>
<reference evidence="2 3" key="1">
    <citation type="submission" date="2014-04" db="EMBL/GenBank/DDBJ databases">
        <title>Evolutionary Origins and Diversification of the Mycorrhizal Mutualists.</title>
        <authorList>
            <consortium name="DOE Joint Genome Institute"/>
            <consortium name="Mycorrhizal Genomics Consortium"/>
            <person name="Kohler A."/>
            <person name="Kuo A."/>
            <person name="Nagy L.G."/>
            <person name="Floudas D."/>
            <person name="Copeland A."/>
            <person name="Barry K.W."/>
            <person name="Cichocki N."/>
            <person name="Veneault-Fourrey C."/>
            <person name="LaButti K."/>
            <person name="Lindquist E.A."/>
            <person name="Lipzen A."/>
            <person name="Lundell T."/>
            <person name="Morin E."/>
            <person name="Murat C."/>
            <person name="Riley R."/>
            <person name="Ohm R."/>
            <person name="Sun H."/>
            <person name="Tunlid A."/>
            <person name="Henrissat B."/>
            <person name="Grigoriev I.V."/>
            <person name="Hibbett D.S."/>
            <person name="Martin F."/>
        </authorList>
    </citation>
    <scope>NUCLEOTIDE SEQUENCE [LARGE SCALE GENOMIC DNA]</scope>
    <source>
        <strain evidence="2 3">FD-317 M1</strain>
    </source>
</reference>
<dbReference type="AlphaFoldDB" id="A0A0D0CTI7"/>
<dbReference type="SUPFAM" id="SSF56112">
    <property type="entry name" value="Protein kinase-like (PK-like)"/>
    <property type="match status" value="1"/>
</dbReference>
<dbReference type="InterPro" id="IPR000719">
    <property type="entry name" value="Prot_kinase_dom"/>
</dbReference>
<dbReference type="InterPro" id="IPR040976">
    <property type="entry name" value="Pkinase_fungal"/>
</dbReference>
<dbReference type="Gene3D" id="1.10.510.10">
    <property type="entry name" value="Transferase(Phosphotransferase) domain 1"/>
    <property type="match status" value="1"/>
</dbReference>
<feature type="domain" description="Protein kinase" evidence="1">
    <location>
        <begin position="1"/>
        <end position="175"/>
    </location>
</feature>
<dbReference type="OrthoDB" id="3271139at2759"/>
<evidence type="ECO:0000259" key="1">
    <source>
        <dbReference type="PROSITE" id="PS50011"/>
    </source>
</evidence>
<dbReference type="EMBL" id="KN834781">
    <property type="protein sequence ID" value="KIK59033.1"/>
    <property type="molecule type" value="Genomic_DNA"/>
</dbReference>
<sequence length="175" mass="19674">LTILHRAGWVHRDISISNLYYWSDTDMGIIGDLEYARKVDGAHRGHIVRTGTPCFMACEAISHGYLFITQLKADAPLPCEPETNLRKQDATSGSTPDPVFYYHGLHDLESVWWVIVWIMCFNDDPQSPCPNPSLRQQQAEGLFAGKMDITHRMLFIGAQTSRNGFQPPSPVSPES</sequence>
<evidence type="ECO:0000313" key="3">
    <source>
        <dbReference type="Proteomes" id="UP000053593"/>
    </source>
</evidence>
<accession>A0A0D0CTI7</accession>
<gene>
    <name evidence="2" type="ORF">GYMLUDRAFT_169927</name>
</gene>
<dbReference type="PROSITE" id="PS50011">
    <property type="entry name" value="PROTEIN_KINASE_DOM"/>
    <property type="match status" value="1"/>
</dbReference>
<dbReference type="HOGENOM" id="CLU_110087_0_0_1"/>
<evidence type="ECO:0000313" key="2">
    <source>
        <dbReference type="EMBL" id="KIK59033.1"/>
    </source>
</evidence>
<dbReference type="Pfam" id="PF17667">
    <property type="entry name" value="Pkinase_fungal"/>
    <property type="match status" value="1"/>
</dbReference>
<proteinExistence type="predicted"/>
<organism evidence="2 3">
    <name type="scientific">Collybiopsis luxurians FD-317 M1</name>
    <dbReference type="NCBI Taxonomy" id="944289"/>
    <lineage>
        <taxon>Eukaryota</taxon>
        <taxon>Fungi</taxon>
        <taxon>Dikarya</taxon>
        <taxon>Basidiomycota</taxon>
        <taxon>Agaricomycotina</taxon>
        <taxon>Agaricomycetes</taxon>
        <taxon>Agaricomycetidae</taxon>
        <taxon>Agaricales</taxon>
        <taxon>Marasmiineae</taxon>
        <taxon>Omphalotaceae</taxon>
        <taxon>Collybiopsis</taxon>
        <taxon>Collybiopsis luxurians</taxon>
    </lineage>
</organism>